<organism evidence="2 3">
    <name type="scientific">Aureispira anguillae</name>
    <dbReference type="NCBI Taxonomy" id="2864201"/>
    <lineage>
        <taxon>Bacteria</taxon>
        <taxon>Pseudomonadati</taxon>
        <taxon>Bacteroidota</taxon>
        <taxon>Saprospiria</taxon>
        <taxon>Saprospirales</taxon>
        <taxon>Saprospiraceae</taxon>
        <taxon>Aureispira</taxon>
    </lineage>
</organism>
<keyword evidence="3" id="KW-1185">Reference proteome</keyword>
<dbReference type="Pfam" id="PF14903">
    <property type="entry name" value="WG_beta_rep"/>
    <property type="match status" value="1"/>
</dbReference>
<dbReference type="RefSeq" id="WP_264789002.1">
    <property type="nucleotide sequence ID" value="NZ_AP026867.1"/>
</dbReference>
<evidence type="ECO:0000313" key="2">
    <source>
        <dbReference type="EMBL" id="BDS13749.1"/>
    </source>
</evidence>
<sequence length="197" mass="21717">MKGSIKSSRNFMVIMALVLLAMNAQAQFVTAATFSEEAFIASLQKDATASMELTSTGATVISAYQEGAAIIKLENKYGLINKQGYEICQPIYDDIHLYNAGYAAVKKNGKWTFVNKQGQKLTPLRYDWVGGFNNGLAAVSTNGKWGLLNEQGFEVVPTIYDAVKVDQDHKIWVQKNDTWKPFNAKKDIDGTFATSAL</sequence>
<feature type="chain" id="PRO_5037711670" evidence="1">
    <location>
        <begin position="27"/>
        <end position="197"/>
    </location>
</feature>
<evidence type="ECO:0000313" key="3">
    <source>
        <dbReference type="Proteomes" id="UP001060919"/>
    </source>
</evidence>
<dbReference type="InterPro" id="IPR032774">
    <property type="entry name" value="WG_beta_rep"/>
</dbReference>
<dbReference type="SUPFAM" id="SSF69360">
    <property type="entry name" value="Cell wall binding repeat"/>
    <property type="match status" value="1"/>
</dbReference>
<accession>A0A916DU15</accession>
<dbReference type="EMBL" id="AP026867">
    <property type="protein sequence ID" value="BDS13749.1"/>
    <property type="molecule type" value="Genomic_DNA"/>
</dbReference>
<gene>
    <name evidence="2" type="ORF">AsAng_0044900</name>
</gene>
<dbReference type="PANTHER" id="PTHR37841">
    <property type="entry name" value="GLR2918 PROTEIN"/>
    <property type="match status" value="1"/>
</dbReference>
<dbReference type="PANTHER" id="PTHR37841:SF1">
    <property type="entry name" value="DUF3298 DOMAIN-CONTAINING PROTEIN"/>
    <property type="match status" value="1"/>
</dbReference>
<dbReference type="Proteomes" id="UP001060919">
    <property type="component" value="Chromosome"/>
</dbReference>
<name>A0A916DU15_9BACT</name>
<proteinExistence type="predicted"/>
<feature type="signal peptide" evidence="1">
    <location>
        <begin position="1"/>
        <end position="26"/>
    </location>
</feature>
<keyword evidence="1" id="KW-0732">Signal</keyword>
<dbReference type="AlphaFoldDB" id="A0A916DU15"/>
<evidence type="ECO:0000256" key="1">
    <source>
        <dbReference type="SAM" id="SignalP"/>
    </source>
</evidence>
<reference evidence="2" key="1">
    <citation type="submission" date="2022-09" db="EMBL/GenBank/DDBJ databases">
        <title>Aureispira anguillicida sp. nov., isolated from Leptocephalus of Japanese eel Anguilla japonica.</title>
        <authorList>
            <person name="Yuasa K."/>
            <person name="Mekata T."/>
            <person name="Ikunari K."/>
        </authorList>
    </citation>
    <scope>NUCLEOTIDE SEQUENCE</scope>
    <source>
        <strain evidence="2">EL160426</strain>
    </source>
</reference>
<dbReference type="KEGG" id="aup:AsAng_0044900"/>
<protein>
    <submittedName>
        <fullName evidence="2">WG repeat-containing protein</fullName>
    </submittedName>
</protein>